<dbReference type="InterPro" id="IPR019428">
    <property type="entry name" value="7TM_GPCR_serpentine_rcpt_Str"/>
</dbReference>
<feature type="transmembrane region" description="Helical" evidence="1">
    <location>
        <begin position="111"/>
        <end position="130"/>
    </location>
</feature>
<keyword evidence="1" id="KW-1133">Transmembrane helix</keyword>
<protein>
    <recommendedName>
        <fullName evidence="4">G protein-coupled receptor</fullName>
    </recommendedName>
</protein>
<accession>A0AAV5WAD5</accession>
<dbReference type="EMBL" id="BTSY01000005">
    <property type="protein sequence ID" value="GMT27360.1"/>
    <property type="molecule type" value="Genomic_DNA"/>
</dbReference>
<reference evidence="2" key="1">
    <citation type="submission" date="2023-10" db="EMBL/GenBank/DDBJ databases">
        <title>Genome assembly of Pristionchus species.</title>
        <authorList>
            <person name="Yoshida K."/>
            <person name="Sommer R.J."/>
        </authorList>
    </citation>
    <scope>NUCLEOTIDE SEQUENCE</scope>
    <source>
        <strain evidence="2">RS5133</strain>
    </source>
</reference>
<evidence type="ECO:0000313" key="2">
    <source>
        <dbReference type="EMBL" id="GMT27360.1"/>
    </source>
</evidence>
<proteinExistence type="predicted"/>
<feature type="transmembrane region" description="Helical" evidence="1">
    <location>
        <begin position="72"/>
        <end position="91"/>
    </location>
</feature>
<organism evidence="2 3">
    <name type="scientific">Pristionchus fissidentatus</name>
    <dbReference type="NCBI Taxonomy" id="1538716"/>
    <lineage>
        <taxon>Eukaryota</taxon>
        <taxon>Metazoa</taxon>
        <taxon>Ecdysozoa</taxon>
        <taxon>Nematoda</taxon>
        <taxon>Chromadorea</taxon>
        <taxon>Rhabditida</taxon>
        <taxon>Rhabditina</taxon>
        <taxon>Diplogasteromorpha</taxon>
        <taxon>Diplogasteroidea</taxon>
        <taxon>Neodiplogasteridae</taxon>
        <taxon>Pristionchus</taxon>
    </lineage>
</organism>
<feature type="transmembrane region" description="Helical" evidence="1">
    <location>
        <begin position="26"/>
        <end position="48"/>
    </location>
</feature>
<evidence type="ECO:0008006" key="4">
    <source>
        <dbReference type="Google" id="ProtNLM"/>
    </source>
</evidence>
<feature type="non-terminal residue" evidence="2">
    <location>
        <position position="193"/>
    </location>
</feature>
<name>A0AAV5WAD5_9BILA</name>
<feature type="non-terminal residue" evidence="2">
    <location>
        <position position="1"/>
    </location>
</feature>
<comment type="caution">
    <text evidence="2">The sequence shown here is derived from an EMBL/GenBank/DDBJ whole genome shotgun (WGS) entry which is preliminary data.</text>
</comment>
<dbReference type="Proteomes" id="UP001432322">
    <property type="component" value="Unassembled WGS sequence"/>
</dbReference>
<sequence>NSAVGVILNSLLLHLIKRFSRKDLGAYKTLLTAFSGFDIFLCFAHWLISPRAIVFDTTFSIVAHSFWEHEQITLVFVSIFTVPFGIMNINFLSRFWAIRNPKMLLIFTNKYFKLVLFLYAFSAYWAWHLLSWWDATGESDEVGIVIAREIYREKYNLTIMDGWLLMDHWRDGQFNFRAAVLFAAVDSIMIVSF</sequence>
<keyword evidence="3" id="KW-1185">Reference proteome</keyword>
<keyword evidence="1" id="KW-0472">Membrane</keyword>
<dbReference type="PANTHER" id="PTHR45907:SF16">
    <property type="entry name" value="SERPENTINE RECEPTOR, CLASS J"/>
    <property type="match status" value="1"/>
</dbReference>
<dbReference type="Pfam" id="PF10326">
    <property type="entry name" value="7TM_GPCR_Str"/>
    <property type="match status" value="1"/>
</dbReference>
<keyword evidence="1" id="KW-0812">Transmembrane</keyword>
<gene>
    <name evidence="2" type="ORF">PFISCL1PPCAC_18657</name>
</gene>
<dbReference type="AlphaFoldDB" id="A0AAV5WAD5"/>
<dbReference type="PANTHER" id="PTHR45907">
    <property type="entry name" value="SERPENTINE RECEPTOR, CLASS J"/>
    <property type="match status" value="1"/>
</dbReference>
<dbReference type="InterPro" id="IPR019423">
    <property type="entry name" value="7TM_GPCR_serpentine_rcpt_Srj"/>
</dbReference>
<evidence type="ECO:0000256" key="1">
    <source>
        <dbReference type="SAM" id="Phobius"/>
    </source>
</evidence>
<evidence type="ECO:0000313" key="3">
    <source>
        <dbReference type="Proteomes" id="UP001432322"/>
    </source>
</evidence>